<dbReference type="STRING" id="589385.SAMN05421504_104158"/>
<evidence type="ECO:0000313" key="2">
    <source>
        <dbReference type="Proteomes" id="UP000199515"/>
    </source>
</evidence>
<dbReference type="PANTHER" id="PTHR33361:SF2">
    <property type="entry name" value="DUF885 DOMAIN-CONTAINING PROTEIN"/>
    <property type="match status" value="1"/>
</dbReference>
<keyword evidence="2" id="KW-1185">Reference proteome</keyword>
<dbReference type="EMBL" id="FNON01000004">
    <property type="protein sequence ID" value="SDX99240.1"/>
    <property type="molecule type" value="Genomic_DNA"/>
</dbReference>
<protein>
    <submittedName>
        <fullName evidence="1">Uncharacterized conserved protein, DUF885 familyt</fullName>
    </submittedName>
</protein>
<reference evidence="1 2" key="1">
    <citation type="submission" date="2016-10" db="EMBL/GenBank/DDBJ databases">
        <authorList>
            <person name="de Groot N.N."/>
        </authorList>
    </citation>
    <scope>NUCLEOTIDE SEQUENCE [LARGE SCALE GENOMIC DNA]</scope>
    <source>
        <strain evidence="1 2">CPCC 202699</strain>
    </source>
</reference>
<evidence type="ECO:0000313" key="1">
    <source>
        <dbReference type="EMBL" id="SDX99240.1"/>
    </source>
</evidence>
<dbReference type="PANTHER" id="PTHR33361">
    <property type="entry name" value="GLR0591 PROTEIN"/>
    <property type="match status" value="1"/>
</dbReference>
<dbReference type="InterPro" id="IPR010281">
    <property type="entry name" value="DUF885"/>
</dbReference>
<name>A0A1H3G872_9PSEU</name>
<dbReference type="Proteomes" id="UP000199515">
    <property type="component" value="Unassembled WGS sequence"/>
</dbReference>
<accession>A0A1H3G872</accession>
<sequence length="548" mass="60447">MIGALADELIEIRFAVDPLWPSLLGLSADHGKLPDPTAAGEQRTRLALADVIARAEAVDRTSLSTVDSVTRDVIVQQAKSMLDVLDSRLPDYTVSDAFSAPVQRLLLLMPSLVLSDEEKSRGFLTRLAAIPSYVDAVIERQRAALDEGFAPAGFLVDMGADFFERYLGSPETDPLLVESDLDGFASERDRLLAEVVHPAFARYKDFLALEMKPRAKPDSQPGLCWKPGGAEKYAKLIRVHTTVSTSAEELHELGLSVLAGLAAEYRELGERVFGLDDLAEIFERLRTDPALRWNSCDELLESARAAISRAETVAPRWFNSVPPTKCLVDAIPAAQADGGTMGYYLERALDGSREGTYFANTFDAHERPRHVSEAIAFHEAVPGHHFQIELAQELTELPLLRRMAEVNSYSEGWGLYAERLADEMGLYSGDVAKFGMLLQDSLRAGRLVVDTGMHALGWSRAQAVDFLRDHTPMTPLEIEAEVDRYAGWPAQALSYMVGRLEIQRMRTEAEKALGDRFDIKAFHDVVLGSGVLPLPVLAKLVEDWVAAQ</sequence>
<gene>
    <name evidence="1" type="ORF">SAMN05421504_104158</name>
</gene>
<organism evidence="1 2">
    <name type="scientific">Amycolatopsis xylanica</name>
    <dbReference type="NCBI Taxonomy" id="589385"/>
    <lineage>
        <taxon>Bacteria</taxon>
        <taxon>Bacillati</taxon>
        <taxon>Actinomycetota</taxon>
        <taxon>Actinomycetes</taxon>
        <taxon>Pseudonocardiales</taxon>
        <taxon>Pseudonocardiaceae</taxon>
        <taxon>Amycolatopsis</taxon>
    </lineage>
</organism>
<dbReference type="AlphaFoldDB" id="A0A1H3G872"/>
<proteinExistence type="predicted"/>
<dbReference type="Pfam" id="PF05960">
    <property type="entry name" value="DUF885"/>
    <property type="match status" value="1"/>
</dbReference>